<evidence type="ECO:0000313" key="1">
    <source>
        <dbReference type="EMBL" id="AXH59388.1"/>
    </source>
</evidence>
<proteinExistence type="predicted"/>
<organism evidence="1 2">
    <name type="scientific">Pseudomonas amygdali pv. lachrymans str. M301315</name>
    <dbReference type="NCBI Taxonomy" id="629260"/>
    <lineage>
        <taxon>Bacteria</taxon>
        <taxon>Pseudomonadati</taxon>
        <taxon>Pseudomonadota</taxon>
        <taxon>Gammaproteobacteria</taxon>
        <taxon>Pseudomonadales</taxon>
        <taxon>Pseudomonadaceae</taxon>
        <taxon>Pseudomonas</taxon>
        <taxon>Pseudomonas amygdali</taxon>
    </lineage>
</organism>
<evidence type="ECO:0000313" key="2">
    <source>
        <dbReference type="Proteomes" id="UP000006426"/>
    </source>
</evidence>
<sequence>MQLNDEMQTLIKHELKSFVHRAIAREIIDLLLDPKHPGECPLAIQDWSDEWKVTPEDIWVVVDFMIARDLWQVEQGKFEDILRSGQIKSSAGAIKKKGKRLDMSQIKKAAQADRSLDLGLGDVTPSSVSEICRRIPLLERNLAMQEGYKGWLPTDRYGLDGTVFTITDSMIAQWQKEFPDISMQVSLELMFDDLKMEKMERPKPATFIYWVKNWLKKHGSAGVLSIEDEVVVDESYKVDY</sequence>
<geneLocation type="plasmid" evidence="2">
    <name>pmppla107</name>
</geneLocation>
<dbReference type="Proteomes" id="UP000006426">
    <property type="component" value="Plasmid pmppla107"/>
</dbReference>
<gene>
    <name evidence="1" type="ORF">PLA107_029625</name>
</gene>
<protein>
    <submittedName>
        <fullName evidence="1">Uncharacterized protein</fullName>
    </submittedName>
</protein>
<dbReference type="RefSeq" id="WP_005742441.1">
    <property type="nucleotide sequence ID" value="NZ_CP031226.1"/>
</dbReference>
<dbReference type="EMBL" id="CP031226">
    <property type="protein sequence ID" value="AXH59388.1"/>
    <property type="molecule type" value="Genomic_DNA"/>
</dbReference>
<accession>A0AAD0M3W9</accession>
<keyword evidence="1" id="KW-0614">Plasmid</keyword>
<name>A0AAD0M3W9_PSEAV</name>
<dbReference type="GeneID" id="39474267"/>
<dbReference type="AlphaFoldDB" id="A0AAD0M3W9"/>
<reference evidence="1 2" key="1">
    <citation type="journal article" date="2011" name="PLoS Pathog.">
        <title>Dynamic evolution of pathogenicity revealed by sequencing and comparative genomics of 19 Pseudomonas syringae isolates.</title>
        <authorList>
            <person name="Baltrus D.A."/>
            <person name="Nishimura M.T."/>
            <person name="Romanchuk A."/>
            <person name="Chang J.H."/>
            <person name="Mukhtar M.S."/>
            <person name="Cherkis K."/>
            <person name="Roach J."/>
            <person name="Grant S.R."/>
            <person name="Jones C.D."/>
            <person name="Dangl J.L."/>
        </authorList>
    </citation>
    <scope>NUCLEOTIDE SEQUENCE [LARGE SCALE GENOMIC DNA]</scope>
    <source>
        <strain evidence="1 2">M301315</strain>
    </source>
</reference>